<reference evidence="9" key="1">
    <citation type="journal article" date="2014" name="Int. J. Syst. Evol. Microbiol.">
        <title>Complete genome sequence of Corynebacterium casei LMG S-19264T (=DSM 44701T), isolated from a smear-ripened cheese.</title>
        <authorList>
            <consortium name="US DOE Joint Genome Institute (JGI-PGF)"/>
            <person name="Walter F."/>
            <person name="Albersmeier A."/>
            <person name="Kalinowski J."/>
            <person name="Ruckert C."/>
        </authorList>
    </citation>
    <scope>NUCLEOTIDE SEQUENCE</scope>
    <source>
        <strain evidence="9">JCM 4234</strain>
    </source>
</reference>
<comment type="similarity">
    <text evidence="1 7">Belongs to the cytochrome P450 family.</text>
</comment>
<feature type="region of interest" description="Disordered" evidence="8">
    <location>
        <begin position="1"/>
        <end position="20"/>
    </location>
</feature>
<dbReference type="Gene3D" id="1.10.630.10">
    <property type="entry name" value="Cytochrome P450"/>
    <property type="match status" value="1"/>
</dbReference>
<dbReference type="PANTHER" id="PTHR46696">
    <property type="entry name" value="P450, PUTATIVE (EUROFUNG)-RELATED"/>
    <property type="match status" value="1"/>
</dbReference>
<dbReference type="AlphaFoldDB" id="A0A918GEP4"/>
<dbReference type="InterPro" id="IPR001128">
    <property type="entry name" value="Cyt_P450"/>
</dbReference>
<evidence type="ECO:0000256" key="4">
    <source>
        <dbReference type="ARBA" id="ARBA00023002"/>
    </source>
</evidence>
<dbReference type="FunFam" id="1.10.630.10:FF:000018">
    <property type="entry name" value="Cytochrome P450 monooxygenase"/>
    <property type="match status" value="1"/>
</dbReference>
<comment type="caution">
    <text evidence="9">The sequence shown here is derived from an EMBL/GenBank/DDBJ whole genome shotgun (WGS) entry which is preliminary data.</text>
</comment>
<dbReference type="PROSITE" id="PS00086">
    <property type="entry name" value="CYTOCHROME_P450"/>
    <property type="match status" value="1"/>
</dbReference>
<dbReference type="CDD" id="cd11029">
    <property type="entry name" value="CYP107-like"/>
    <property type="match status" value="1"/>
</dbReference>
<dbReference type="PRINTS" id="PR00359">
    <property type="entry name" value="BP450"/>
</dbReference>
<keyword evidence="5 7" id="KW-0408">Iron</keyword>
<proteinExistence type="inferred from homology"/>
<keyword evidence="2 7" id="KW-0349">Heme</keyword>
<evidence type="ECO:0000256" key="5">
    <source>
        <dbReference type="ARBA" id="ARBA00023004"/>
    </source>
</evidence>
<gene>
    <name evidence="9" type="ORF">GCM10010238_20720</name>
</gene>
<dbReference type="PANTHER" id="PTHR46696:SF1">
    <property type="entry name" value="CYTOCHROME P450 YJIB-RELATED"/>
    <property type="match status" value="1"/>
</dbReference>
<dbReference type="PRINTS" id="PR00385">
    <property type="entry name" value="P450"/>
</dbReference>
<evidence type="ECO:0000256" key="1">
    <source>
        <dbReference type="ARBA" id="ARBA00010617"/>
    </source>
</evidence>
<dbReference type="GO" id="GO:0020037">
    <property type="term" value="F:heme binding"/>
    <property type="evidence" value="ECO:0007669"/>
    <property type="project" value="InterPro"/>
</dbReference>
<keyword evidence="4 7" id="KW-0560">Oxidoreductase</keyword>
<dbReference type="Pfam" id="PF00067">
    <property type="entry name" value="p450"/>
    <property type="match status" value="1"/>
</dbReference>
<accession>A0A918GEP4</accession>
<reference evidence="9" key="2">
    <citation type="submission" date="2020-09" db="EMBL/GenBank/DDBJ databases">
        <authorList>
            <person name="Sun Q."/>
            <person name="Ohkuma M."/>
        </authorList>
    </citation>
    <scope>NUCLEOTIDE SEQUENCE</scope>
    <source>
        <strain evidence="9">JCM 4234</strain>
    </source>
</reference>
<dbReference type="GO" id="GO:0004497">
    <property type="term" value="F:monooxygenase activity"/>
    <property type="evidence" value="ECO:0007669"/>
    <property type="project" value="UniProtKB-KW"/>
</dbReference>
<evidence type="ECO:0000313" key="10">
    <source>
        <dbReference type="Proteomes" id="UP000653493"/>
    </source>
</evidence>
<dbReference type="Proteomes" id="UP000653493">
    <property type="component" value="Unassembled WGS sequence"/>
</dbReference>
<evidence type="ECO:0000256" key="3">
    <source>
        <dbReference type="ARBA" id="ARBA00022723"/>
    </source>
</evidence>
<dbReference type="InterPro" id="IPR036396">
    <property type="entry name" value="Cyt_P450_sf"/>
</dbReference>
<keyword evidence="10" id="KW-1185">Reference proteome</keyword>
<evidence type="ECO:0000256" key="8">
    <source>
        <dbReference type="SAM" id="MobiDB-lite"/>
    </source>
</evidence>
<dbReference type="EMBL" id="BMSL01000004">
    <property type="protein sequence ID" value="GGS31514.1"/>
    <property type="molecule type" value="Genomic_DNA"/>
</dbReference>
<protein>
    <submittedName>
        <fullName evidence="9">Cytochrome P450</fullName>
    </submittedName>
</protein>
<dbReference type="InterPro" id="IPR017972">
    <property type="entry name" value="Cyt_P450_CS"/>
</dbReference>
<name>A0A918GEP4_STRGD</name>
<dbReference type="SUPFAM" id="SSF48264">
    <property type="entry name" value="Cytochrome P450"/>
    <property type="match status" value="1"/>
</dbReference>
<dbReference type="InterPro" id="IPR002397">
    <property type="entry name" value="Cyt_P450_B"/>
</dbReference>
<organism evidence="9 10">
    <name type="scientific">Streptomyces griseoviridis</name>
    <dbReference type="NCBI Taxonomy" id="45398"/>
    <lineage>
        <taxon>Bacteria</taxon>
        <taxon>Bacillati</taxon>
        <taxon>Actinomycetota</taxon>
        <taxon>Actinomycetes</taxon>
        <taxon>Kitasatosporales</taxon>
        <taxon>Streptomycetaceae</taxon>
        <taxon>Streptomyces</taxon>
    </lineage>
</organism>
<dbReference type="GO" id="GO:0005506">
    <property type="term" value="F:iron ion binding"/>
    <property type="evidence" value="ECO:0007669"/>
    <property type="project" value="InterPro"/>
</dbReference>
<evidence type="ECO:0000256" key="7">
    <source>
        <dbReference type="RuleBase" id="RU000461"/>
    </source>
</evidence>
<keyword evidence="3 7" id="KW-0479">Metal-binding</keyword>
<evidence type="ECO:0000313" key="9">
    <source>
        <dbReference type="EMBL" id="GGS31514.1"/>
    </source>
</evidence>
<sequence length="427" mass="45911">MPEQRTYVLDPTGSDRHAEDRALRARGPATRVDVLGVTAWSVSDPRLLKRLLTSPQVSKDGRAHWPDYAETVATWPLALWIGVNNMFTAYGADHRRLRRMVAPAFAARRVRELRPAVEGIVADLLDGLSARPAGEVVDLREELAYPLPIAVIGRLLGVPEDQREGFRALVDGVFATTLTAEEAAANTAALWEALERLIAAKRAAPGDDTISLLIAARDEEGDGGGFTGDELLGTLVLMISAGYETTVNVIDQAVTALLSDPGQLGLVRSGRAGWEDVVEETLRCEPAVKHLPLRFALADIPLPDGQVIARGEAILASYGTAGGHPDWHGPTAGRFDVTRPDKEHLAFGYGVHFCLGAPLARLELVTVLRDLFTRFPDLELAVPAEELVPLPSLISNGHRSLPVRLRRAAGSGAGAVAQADAEEHHGQ</sequence>
<dbReference type="GO" id="GO:0016705">
    <property type="term" value="F:oxidoreductase activity, acting on paired donors, with incorporation or reduction of molecular oxygen"/>
    <property type="evidence" value="ECO:0007669"/>
    <property type="project" value="InterPro"/>
</dbReference>
<evidence type="ECO:0000256" key="2">
    <source>
        <dbReference type="ARBA" id="ARBA00022617"/>
    </source>
</evidence>
<keyword evidence="6 7" id="KW-0503">Monooxygenase</keyword>
<evidence type="ECO:0000256" key="6">
    <source>
        <dbReference type="ARBA" id="ARBA00023033"/>
    </source>
</evidence>